<comment type="caution">
    <text evidence="1">The sequence shown here is derived from an EMBL/GenBank/DDBJ whole genome shotgun (WGS) entry which is preliminary data.</text>
</comment>
<reference evidence="1" key="1">
    <citation type="submission" date="2023-06" db="EMBL/GenBank/DDBJ databases">
        <authorList>
            <person name="Zeman M."/>
            <person name="Kubasova T."/>
            <person name="Jahodarova E."/>
            <person name="Nykrynova M."/>
            <person name="Rychlik I."/>
        </authorList>
    </citation>
    <scope>NUCLEOTIDE SEQUENCE</scope>
    <source>
        <strain evidence="1">176_SSukc20</strain>
    </source>
</reference>
<evidence type="ECO:0000313" key="2">
    <source>
        <dbReference type="Proteomes" id="UP001168435"/>
    </source>
</evidence>
<proteinExistence type="predicted"/>
<dbReference type="Proteomes" id="UP001168435">
    <property type="component" value="Unassembled WGS sequence"/>
</dbReference>
<dbReference type="EMBL" id="JAUEIQ010000001">
    <property type="protein sequence ID" value="MDN0062890.1"/>
    <property type="molecule type" value="Genomic_DNA"/>
</dbReference>
<gene>
    <name evidence="1" type="ORF">QVN30_01020</name>
</gene>
<evidence type="ECO:0000313" key="1">
    <source>
        <dbReference type="EMBL" id="MDN0062890.1"/>
    </source>
</evidence>
<dbReference type="RefSeq" id="WP_289835079.1">
    <property type="nucleotide sequence ID" value="NZ_JAUEIQ010000001.1"/>
</dbReference>
<organism evidence="1 2">
    <name type="scientific">Collinsella ihumii</name>
    <dbReference type="NCBI Taxonomy" id="1720204"/>
    <lineage>
        <taxon>Bacteria</taxon>
        <taxon>Bacillati</taxon>
        <taxon>Actinomycetota</taxon>
        <taxon>Coriobacteriia</taxon>
        <taxon>Coriobacteriales</taxon>
        <taxon>Coriobacteriaceae</taxon>
        <taxon>Collinsella</taxon>
    </lineage>
</organism>
<accession>A0ABT7XBV9</accession>
<reference evidence="1" key="2">
    <citation type="submission" date="2024-05" db="EMBL/GenBank/DDBJ databases">
        <title>Identification and characterization of horizontal gene transfer across gut microbiota members of farm animals based on homology search.</title>
        <authorList>
            <person name="Schwarzerova J."/>
            <person name="Nykrynova M."/>
            <person name="Jureckova K."/>
            <person name="Cejkova D."/>
            <person name="Rychlik I."/>
        </authorList>
    </citation>
    <scope>NUCLEOTIDE SEQUENCE</scope>
    <source>
        <strain evidence="1">176_SSukc20</strain>
    </source>
</reference>
<protein>
    <submittedName>
        <fullName evidence="1">Uncharacterized protein</fullName>
    </submittedName>
</protein>
<name>A0ABT7XBV9_9ACTN</name>
<sequence>MSDTTEYGKHNNIKIDTIMPGSCSYCYLDTPEHRADQLFIRSEIPADFEDHEFHHPDFEYVVVFCSFKKKYESAFLQCMADLDRALRIEGSGDYGSAVNFLAGLFEDEE</sequence>
<keyword evidence="2" id="KW-1185">Reference proteome</keyword>